<dbReference type="EMBL" id="JAFJZO010000031">
    <property type="protein sequence ID" value="KAG5497598.1"/>
    <property type="molecule type" value="Genomic_DNA"/>
</dbReference>
<dbReference type="AlphaFoldDB" id="A0A836IC70"/>
<name>A0A836IC70_9TRYP</name>
<dbReference type="Gene3D" id="1.10.287.1490">
    <property type="match status" value="1"/>
</dbReference>
<keyword evidence="1" id="KW-0175">Coiled coil</keyword>
<evidence type="ECO:0000256" key="1">
    <source>
        <dbReference type="SAM" id="Coils"/>
    </source>
</evidence>
<reference evidence="3 4" key="1">
    <citation type="submission" date="2021-02" db="EMBL/GenBank/DDBJ databases">
        <title>Porcisia hertigi Genome sequencing and assembly.</title>
        <authorList>
            <person name="Almutairi H."/>
            <person name="Gatherer D."/>
        </authorList>
    </citation>
    <scope>NUCLEOTIDE SEQUENCE [LARGE SCALE GENOMIC DNA]</scope>
    <source>
        <strain evidence="3 4">C119</strain>
    </source>
</reference>
<sequence length="339" mass="37564">MLSHLDASTGDALRSFQDALNQAQQSLQRDEKRLSATTQLLSDLTIEVDALKAHNAPNSATRQRREALLAEKIKMSHQTRHQREAIAAMAAHISHLKSPGAKLTEQVSALKGDVRALRRQYGQRAAQVHAYITSFLQPHNSLENLRCQISLLQQERVSQAEALRTATQRLEERKADLAALVASVRMDATSCPTVNSSGPPEPRPSQTNANPDTAALSTLHTDPRGEQLYAEEEVCTLIIPTATEEDRLAEAMRQRSAQLDAHKSVETQHDAERTTLEALRVDLKQQVLLLCQEIEQADAAQQRDQKVYLDTLNDAASGSVKGVPPQCRRCSRDLYRGFS</sequence>
<evidence type="ECO:0000313" key="4">
    <source>
        <dbReference type="Proteomes" id="UP000674318"/>
    </source>
</evidence>
<feature type="coiled-coil region" evidence="1">
    <location>
        <begin position="142"/>
        <end position="180"/>
    </location>
</feature>
<evidence type="ECO:0000313" key="3">
    <source>
        <dbReference type="EMBL" id="KAG5497598.1"/>
    </source>
</evidence>
<dbReference type="Proteomes" id="UP000674318">
    <property type="component" value="Unassembled WGS sequence"/>
</dbReference>
<dbReference type="GeneID" id="94289937"/>
<dbReference type="OrthoDB" id="267120at2759"/>
<protein>
    <submittedName>
        <fullName evidence="3">Uncharacterized protein</fullName>
    </submittedName>
</protein>
<proteinExistence type="predicted"/>
<evidence type="ECO:0000256" key="2">
    <source>
        <dbReference type="SAM" id="MobiDB-lite"/>
    </source>
</evidence>
<organism evidence="3 4">
    <name type="scientific">Porcisia hertigi</name>
    <dbReference type="NCBI Taxonomy" id="2761500"/>
    <lineage>
        <taxon>Eukaryota</taxon>
        <taxon>Discoba</taxon>
        <taxon>Euglenozoa</taxon>
        <taxon>Kinetoplastea</taxon>
        <taxon>Metakinetoplastina</taxon>
        <taxon>Trypanosomatida</taxon>
        <taxon>Trypanosomatidae</taxon>
        <taxon>Leishmaniinae</taxon>
        <taxon>Porcisia</taxon>
    </lineage>
</organism>
<dbReference type="RefSeq" id="XP_067755066.1">
    <property type="nucleotide sequence ID" value="XM_067899860.1"/>
</dbReference>
<feature type="region of interest" description="Disordered" evidence="2">
    <location>
        <begin position="190"/>
        <end position="217"/>
    </location>
</feature>
<comment type="caution">
    <text evidence="3">The sequence shown here is derived from an EMBL/GenBank/DDBJ whole genome shotgun (WGS) entry which is preliminary data.</text>
</comment>
<accession>A0A836IC70</accession>
<gene>
    <name evidence="3" type="ORF">JKF63_03863</name>
</gene>
<keyword evidence="4" id="KW-1185">Reference proteome</keyword>
<feature type="coiled-coil region" evidence="1">
    <location>
        <begin position="13"/>
        <end position="40"/>
    </location>
</feature>
<dbReference type="KEGG" id="phet:94289937"/>